<keyword evidence="2" id="KW-1185">Reference proteome</keyword>
<feature type="non-terminal residue" evidence="1">
    <location>
        <position position="1"/>
    </location>
</feature>
<organism evidence="1 2">
    <name type="scientific">Scutellospora calospora</name>
    <dbReference type="NCBI Taxonomy" id="85575"/>
    <lineage>
        <taxon>Eukaryota</taxon>
        <taxon>Fungi</taxon>
        <taxon>Fungi incertae sedis</taxon>
        <taxon>Mucoromycota</taxon>
        <taxon>Glomeromycotina</taxon>
        <taxon>Glomeromycetes</taxon>
        <taxon>Diversisporales</taxon>
        <taxon>Gigasporaceae</taxon>
        <taxon>Scutellospora</taxon>
    </lineage>
</organism>
<dbReference type="Proteomes" id="UP000789860">
    <property type="component" value="Unassembled WGS sequence"/>
</dbReference>
<protein>
    <submittedName>
        <fullName evidence="1">10964_t:CDS:1</fullName>
    </submittedName>
</protein>
<sequence length="64" mass="7543">YISNRKLNNSELANNRRNIEISIAEIEETAIQRVVKDKRLQIELSRIASELKEEKVLDIYIDRS</sequence>
<dbReference type="EMBL" id="CAJVPM010012441">
    <property type="protein sequence ID" value="CAG8588397.1"/>
    <property type="molecule type" value="Genomic_DNA"/>
</dbReference>
<comment type="caution">
    <text evidence="1">The sequence shown here is derived from an EMBL/GenBank/DDBJ whole genome shotgun (WGS) entry which is preliminary data.</text>
</comment>
<feature type="non-terminal residue" evidence="1">
    <location>
        <position position="64"/>
    </location>
</feature>
<accession>A0ACA9MF41</accession>
<proteinExistence type="predicted"/>
<reference evidence="1" key="1">
    <citation type="submission" date="2021-06" db="EMBL/GenBank/DDBJ databases">
        <authorList>
            <person name="Kallberg Y."/>
            <person name="Tangrot J."/>
            <person name="Rosling A."/>
        </authorList>
    </citation>
    <scope>NUCLEOTIDE SEQUENCE</scope>
    <source>
        <strain evidence="1">AU212A</strain>
    </source>
</reference>
<evidence type="ECO:0000313" key="1">
    <source>
        <dbReference type="EMBL" id="CAG8588397.1"/>
    </source>
</evidence>
<gene>
    <name evidence="1" type="ORF">SCALOS_LOCUS6483</name>
</gene>
<evidence type="ECO:0000313" key="2">
    <source>
        <dbReference type="Proteomes" id="UP000789860"/>
    </source>
</evidence>
<name>A0ACA9MF41_9GLOM</name>